<protein>
    <recommendedName>
        <fullName evidence="1">DUF4325 domain-containing protein</fullName>
    </recommendedName>
</protein>
<dbReference type="AlphaFoldDB" id="A0A379GC83"/>
<gene>
    <name evidence="2" type="ORF">NCTC13043_02634</name>
</gene>
<dbReference type="EMBL" id="UGTP01000007">
    <property type="protein sequence ID" value="SUC38133.1"/>
    <property type="molecule type" value="Genomic_DNA"/>
</dbReference>
<organism evidence="2 3">
    <name type="scientific">Prevotella pallens</name>
    <dbReference type="NCBI Taxonomy" id="60133"/>
    <lineage>
        <taxon>Bacteria</taxon>
        <taxon>Pseudomonadati</taxon>
        <taxon>Bacteroidota</taxon>
        <taxon>Bacteroidia</taxon>
        <taxon>Bacteroidales</taxon>
        <taxon>Prevotellaceae</taxon>
        <taxon>Prevotella</taxon>
    </lineage>
</organism>
<evidence type="ECO:0000313" key="2">
    <source>
        <dbReference type="EMBL" id="SUC38133.1"/>
    </source>
</evidence>
<evidence type="ECO:0000313" key="3">
    <source>
        <dbReference type="Proteomes" id="UP000254235"/>
    </source>
</evidence>
<dbReference type="Proteomes" id="UP000254235">
    <property type="component" value="Unassembled WGS sequence"/>
</dbReference>
<feature type="domain" description="DUF4325" evidence="1">
    <location>
        <begin position="19"/>
        <end position="70"/>
    </location>
</feature>
<accession>A0A379GC83</accession>
<dbReference type="InterPro" id="IPR025474">
    <property type="entry name" value="DUF4325"/>
</dbReference>
<reference evidence="2 3" key="1">
    <citation type="submission" date="2018-06" db="EMBL/GenBank/DDBJ databases">
        <authorList>
            <consortium name="Pathogen Informatics"/>
            <person name="Doyle S."/>
        </authorList>
    </citation>
    <scope>NUCLEOTIDE SEQUENCE [LARGE SCALE GENOMIC DNA]</scope>
    <source>
        <strain evidence="2 3">NCTC13043</strain>
    </source>
</reference>
<dbReference type="GeneID" id="78572221"/>
<evidence type="ECO:0000259" key="1">
    <source>
        <dbReference type="Pfam" id="PF14213"/>
    </source>
</evidence>
<name>A0A379GC83_9BACT</name>
<dbReference type="Pfam" id="PF14213">
    <property type="entry name" value="DUF4325"/>
    <property type="match status" value="1"/>
</dbReference>
<proteinExistence type="predicted"/>
<sequence>MKEREVLWYQFKKDNISFIKECIRNQEKFIIDLDGTAGYGTSFLEEVFGGLIREEKLDYGAVCNTLVIISDEEPELKECWEYIKDAYEKS</sequence>
<dbReference type="RefSeq" id="WP_245944682.1">
    <property type="nucleotide sequence ID" value="NZ_UGTP01000007.1"/>
</dbReference>